<dbReference type="CDD" id="cd01647">
    <property type="entry name" value="RT_LTR"/>
    <property type="match status" value="1"/>
</dbReference>
<dbReference type="InterPro" id="IPR051320">
    <property type="entry name" value="Viral_Replic_Matur_Polypro"/>
</dbReference>
<protein>
    <recommendedName>
        <fullName evidence="3">Reverse transcriptase domain-containing protein</fullName>
    </recommendedName>
</protein>
<dbReference type="InterPro" id="IPR043128">
    <property type="entry name" value="Rev_trsase/Diguanyl_cyclase"/>
</dbReference>
<dbReference type="EMBL" id="QJKJ01006296">
    <property type="protein sequence ID" value="RDX87198.1"/>
    <property type="molecule type" value="Genomic_DNA"/>
</dbReference>
<dbReference type="InterPro" id="IPR000477">
    <property type="entry name" value="RT_dom"/>
</dbReference>
<feature type="transmembrane region" description="Helical" evidence="2">
    <location>
        <begin position="105"/>
        <end position="124"/>
    </location>
</feature>
<feature type="non-terminal residue" evidence="4">
    <location>
        <position position="1"/>
    </location>
</feature>
<keyword evidence="2" id="KW-0812">Transmembrane</keyword>
<sequence length="428" mass="49804">MKNSHNHAIVWARCLTMQTFKSRFERYLEESPKITQQKISVAVFTTVWEGGSRTSSRSETSSKSTNSSRSSHSICELASVGSGPLQPQKRGDLRRLTDKDSLVKPVTRILIGVALITFMITLVSRETPEWLKTLNIAGVNFPPWILACVVVVFTRMRKRTKDFLRKRETRCLMSSIRERYQRPIKAIAYMDTGAQKTMMNPDILPKEAWKKEYNSHERFPHPNPLWKNEDFFIRLPFKLNEDINPTKATHPGMSPSDLLLAKQECLELLQQGLIEPTQSNWACQAFYVEKRSERLRGKKRLVIDYKPLNYFLQDDKFPIPKASSLPILLRESNIFSKFDLKSGFWQLGIHPEERYKTAFCIPNAQYQWKVLPFGLKVAPSLFQKAMIRIFNPIMENTIIYIDDILIFSKDMDSHKKLLEKFFDIINHH</sequence>
<name>A0A371G9G2_MUCPR</name>
<dbReference type="PANTHER" id="PTHR33064">
    <property type="entry name" value="POL PROTEIN"/>
    <property type="match status" value="1"/>
</dbReference>
<feature type="domain" description="Reverse transcriptase" evidence="3">
    <location>
        <begin position="269"/>
        <end position="428"/>
    </location>
</feature>
<dbReference type="AlphaFoldDB" id="A0A371G9G2"/>
<evidence type="ECO:0000313" key="4">
    <source>
        <dbReference type="EMBL" id="RDX87198.1"/>
    </source>
</evidence>
<dbReference type="PROSITE" id="PS50878">
    <property type="entry name" value="RT_POL"/>
    <property type="match status" value="1"/>
</dbReference>
<feature type="region of interest" description="Disordered" evidence="1">
    <location>
        <begin position="52"/>
        <end position="74"/>
    </location>
</feature>
<dbReference type="Proteomes" id="UP000257109">
    <property type="component" value="Unassembled WGS sequence"/>
</dbReference>
<dbReference type="PANTHER" id="PTHR33064:SF37">
    <property type="entry name" value="RIBONUCLEASE H"/>
    <property type="match status" value="1"/>
</dbReference>
<dbReference type="OrthoDB" id="1914518at2759"/>
<feature type="transmembrane region" description="Helical" evidence="2">
    <location>
        <begin position="136"/>
        <end position="156"/>
    </location>
</feature>
<comment type="caution">
    <text evidence="4">The sequence shown here is derived from an EMBL/GenBank/DDBJ whole genome shotgun (WGS) entry which is preliminary data.</text>
</comment>
<evidence type="ECO:0000259" key="3">
    <source>
        <dbReference type="PROSITE" id="PS50878"/>
    </source>
</evidence>
<evidence type="ECO:0000256" key="1">
    <source>
        <dbReference type="SAM" id="MobiDB-lite"/>
    </source>
</evidence>
<feature type="non-terminal residue" evidence="4">
    <location>
        <position position="428"/>
    </location>
</feature>
<keyword evidence="5" id="KW-1185">Reference proteome</keyword>
<keyword evidence="2" id="KW-0472">Membrane</keyword>
<keyword evidence="2" id="KW-1133">Transmembrane helix</keyword>
<dbReference type="SUPFAM" id="SSF56672">
    <property type="entry name" value="DNA/RNA polymerases"/>
    <property type="match status" value="1"/>
</dbReference>
<dbReference type="Gene3D" id="3.10.10.10">
    <property type="entry name" value="HIV Type 1 Reverse Transcriptase, subunit A, domain 1"/>
    <property type="match status" value="1"/>
</dbReference>
<organism evidence="4 5">
    <name type="scientific">Mucuna pruriens</name>
    <name type="common">Velvet bean</name>
    <name type="synonym">Dolichos pruriens</name>
    <dbReference type="NCBI Taxonomy" id="157652"/>
    <lineage>
        <taxon>Eukaryota</taxon>
        <taxon>Viridiplantae</taxon>
        <taxon>Streptophyta</taxon>
        <taxon>Embryophyta</taxon>
        <taxon>Tracheophyta</taxon>
        <taxon>Spermatophyta</taxon>
        <taxon>Magnoliopsida</taxon>
        <taxon>eudicotyledons</taxon>
        <taxon>Gunneridae</taxon>
        <taxon>Pentapetalae</taxon>
        <taxon>rosids</taxon>
        <taxon>fabids</taxon>
        <taxon>Fabales</taxon>
        <taxon>Fabaceae</taxon>
        <taxon>Papilionoideae</taxon>
        <taxon>50 kb inversion clade</taxon>
        <taxon>NPAAA clade</taxon>
        <taxon>indigoferoid/millettioid clade</taxon>
        <taxon>Phaseoleae</taxon>
        <taxon>Mucuna</taxon>
    </lineage>
</organism>
<dbReference type="InterPro" id="IPR043502">
    <property type="entry name" value="DNA/RNA_pol_sf"/>
</dbReference>
<gene>
    <name evidence="4" type="ORF">CR513_31364</name>
</gene>
<proteinExistence type="predicted"/>
<dbReference type="Gene3D" id="3.30.70.270">
    <property type="match status" value="1"/>
</dbReference>
<evidence type="ECO:0000256" key="2">
    <source>
        <dbReference type="SAM" id="Phobius"/>
    </source>
</evidence>
<dbReference type="Pfam" id="PF00078">
    <property type="entry name" value="RVT_1"/>
    <property type="match status" value="1"/>
</dbReference>
<evidence type="ECO:0000313" key="5">
    <source>
        <dbReference type="Proteomes" id="UP000257109"/>
    </source>
</evidence>
<accession>A0A371G9G2</accession>
<reference evidence="4" key="1">
    <citation type="submission" date="2018-05" db="EMBL/GenBank/DDBJ databases">
        <title>Draft genome of Mucuna pruriens seed.</title>
        <authorList>
            <person name="Nnadi N.E."/>
            <person name="Vos R."/>
            <person name="Hasami M.H."/>
            <person name="Devisetty U.K."/>
            <person name="Aguiy J.C."/>
        </authorList>
    </citation>
    <scope>NUCLEOTIDE SEQUENCE [LARGE SCALE GENOMIC DNA]</scope>
    <source>
        <strain evidence="4">JCA_2017</strain>
    </source>
</reference>
<feature type="compositionally biased region" description="Low complexity" evidence="1">
    <location>
        <begin position="52"/>
        <end position="73"/>
    </location>
</feature>